<dbReference type="PANTHER" id="PTHR35046">
    <property type="entry name" value="ZINC KNUCKLE (CCHC-TYPE) FAMILY PROTEIN"/>
    <property type="match status" value="1"/>
</dbReference>
<feature type="domain" description="Retrotransposon gag" evidence="2">
    <location>
        <begin position="112"/>
        <end position="153"/>
    </location>
</feature>
<reference evidence="4" key="2">
    <citation type="journal article" date="2008" name="Nucleic Acids Res.">
        <title>The rice annotation project database (RAP-DB): 2008 update.</title>
        <authorList>
            <consortium name="The rice annotation project (RAP)"/>
        </authorList>
    </citation>
    <scope>GENOME REANNOTATION</scope>
    <source>
        <strain evidence="4">cv. Nipponbare</strain>
    </source>
</reference>
<sequence>MGSNVEIEDCVTMAQFNEMKQSMEALTANVQALMNRLPEPPPEDANASHHGEEDEESEGEAAARLAREQRRRRRDRVVANARRPPHPGRGNGGRGADRGREHGLEESGTDEENLKQGSLSVDEYYKEMEKAMIRANVYEDEEQSIARFMSGLHRNIQRIVEFQQYRNLIELVHQASKAERQLQQDMKSNRGVSFSTKNAASGSKFTSRGSGNRGAFSSSSGGARSSNYGTSSGKDLAAPNERKNAANTSSTSWVLPPRVVEFNASNVVVVVMLLESVQTIEPSL</sequence>
<feature type="region of interest" description="Disordered" evidence="1">
    <location>
        <begin position="30"/>
        <end position="118"/>
    </location>
</feature>
<feature type="compositionally biased region" description="Low complexity" evidence="1">
    <location>
        <begin position="207"/>
        <end position="227"/>
    </location>
</feature>
<evidence type="ECO:0000313" key="3">
    <source>
        <dbReference type="EMBL" id="BAH93036.1"/>
    </source>
</evidence>
<feature type="compositionally biased region" description="Basic and acidic residues" evidence="1">
    <location>
        <begin position="95"/>
        <end position="105"/>
    </location>
</feature>
<evidence type="ECO:0000256" key="1">
    <source>
        <dbReference type="SAM" id="MobiDB-lite"/>
    </source>
</evidence>
<dbReference type="PANTHER" id="PTHR35046:SF9">
    <property type="entry name" value="RNA-DIRECTED DNA POLYMERASE"/>
    <property type="match status" value="1"/>
</dbReference>
<protein>
    <submittedName>
        <fullName evidence="3">Os05g0263200 protein</fullName>
    </submittedName>
</protein>
<dbReference type="Pfam" id="PF03732">
    <property type="entry name" value="Retrotrans_gag"/>
    <property type="match status" value="1"/>
</dbReference>
<evidence type="ECO:0000313" key="4">
    <source>
        <dbReference type="Proteomes" id="UP000000763"/>
    </source>
</evidence>
<name>C7J2F9_ORYSJ</name>
<gene>
    <name evidence="3" type="ordered locus">Os05g0263200</name>
</gene>
<dbReference type="Proteomes" id="UP000000763">
    <property type="component" value="Chromosome 5"/>
</dbReference>
<feature type="region of interest" description="Disordered" evidence="1">
    <location>
        <begin position="181"/>
        <end position="250"/>
    </location>
</feature>
<reference evidence="3 4" key="1">
    <citation type="journal article" date="2005" name="Nature">
        <title>The map-based sequence of the rice genome.</title>
        <authorList>
            <consortium name="International rice genome sequencing project (IRGSP)"/>
            <person name="Matsumoto T."/>
            <person name="Wu J."/>
            <person name="Kanamori H."/>
            <person name="Katayose Y."/>
            <person name="Fujisawa M."/>
            <person name="Namiki N."/>
            <person name="Mizuno H."/>
            <person name="Yamamoto K."/>
            <person name="Antonio B.A."/>
            <person name="Baba T."/>
            <person name="Sakata K."/>
            <person name="Nagamura Y."/>
            <person name="Aoki H."/>
            <person name="Arikawa K."/>
            <person name="Arita K."/>
            <person name="Bito T."/>
            <person name="Chiden Y."/>
            <person name="Fujitsuka N."/>
            <person name="Fukunaka R."/>
            <person name="Hamada M."/>
            <person name="Harada C."/>
            <person name="Hayashi A."/>
            <person name="Hijishita S."/>
            <person name="Honda M."/>
            <person name="Hosokawa S."/>
            <person name="Ichikawa Y."/>
            <person name="Idonuma A."/>
            <person name="Iijima M."/>
            <person name="Ikeda M."/>
            <person name="Ikeno M."/>
            <person name="Ito K."/>
            <person name="Ito S."/>
            <person name="Ito T."/>
            <person name="Ito Y."/>
            <person name="Ito Y."/>
            <person name="Iwabuchi A."/>
            <person name="Kamiya K."/>
            <person name="Karasawa W."/>
            <person name="Kurita K."/>
            <person name="Katagiri S."/>
            <person name="Kikuta A."/>
            <person name="Kobayashi H."/>
            <person name="Kobayashi N."/>
            <person name="Machita K."/>
            <person name="Maehara T."/>
            <person name="Masukawa M."/>
            <person name="Mizubayashi T."/>
            <person name="Mukai Y."/>
            <person name="Nagasaki H."/>
            <person name="Nagata Y."/>
            <person name="Naito S."/>
            <person name="Nakashima M."/>
            <person name="Nakama Y."/>
            <person name="Nakamichi Y."/>
            <person name="Nakamura M."/>
            <person name="Meguro A."/>
            <person name="Negishi M."/>
            <person name="Ohta I."/>
            <person name="Ohta T."/>
            <person name="Okamoto M."/>
            <person name="Ono N."/>
            <person name="Saji S."/>
            <person name="Sakaguchi M."/>
            <person name="Sakai K."/>
            <person name="Shibata M."/>
            <person name="Shimokawa T."/>
            <person name="Song J."/>
            <person name="Takazaki Y."/>
            <person name="Terasawa K."/>
            <person name="Tsugane M."/>
            <person name="Tsuji K."/>
            <person name="Ueda S."/>
            <person name="Waki K."/>
            <person name="Yamagata H."/>
            <person name="Yamamoto M."/>
            <person name="Yamamoto S."/>
            <person name="Yamane H."/>
            <person name="Yoshiki S."/>
            <person name="Yoshihara R."/>
            <person name="Yukawa K."/>
            <person name="Zhong H."/>
            <person name="Yano M."/>
            <person name="Yuan Q."/>
            <person name="Ouyang S."/>
            <person name="Liu J."/>
            <person name="Jones K.M."/>
            <person name="Gansberger K."/>
            <person name="Moffat K."/>
            <person name="Hill J."/>
            <person name="Bera J."/>
            <person name="Fadrosh D."/>
            <person name="Jin S."/>
            <person name="Johri S."/>
            <person name="Kim M."/>
            <person name="Overton L."/>
            <person name="Reardon M."/>
            <person name="Tsitrin T."/>
            <person name="Vuong H."/>
            <person name="Weaver B."/>
            <person name="Ciecko A."/>
            <person name="Tallon L."/>
            <person name="Jackson J."/>
            <person name="Pai G."/>
            <person name="Aken S.V."/>
            <person name="Utterback T."/>
            <person name="Reidmuller S."/>
            <person name="Feldblyum T."/>
            <person name="Hsiao J."/>
            <person name="Zismann V."/>
            <person name="Iobst S."/>
            <person name="de Vazeille A.R."/>
            <person name="Buell C.R."/>
            <person name="Ying K."/>
            <person name="Li Y."/>
            <person name="Lu T."/>
            <person name="Huang Y."/>
            <person name="Zhao Q."/>
            <person name="Feng Q."/>
            <person name="Zhang L."/>
            <person name="Zhu J."/>
            <person name="Weng Q."/>
            <person name="Mu J."/>
            <person name="Lu Y."/>
            <person name="Fan D."/>
            <person name="Liu Y."/>
            <person name="Guan J."/>
            <person name="Zhang Y."/>
            <person name="Yu S."/>
            <person name="Liu X."/>
            <person name="Zhang Y."/>
            <person name="Hong G."/>
            <person name="Han B."/>
            <person name="Choisne N."/>
            <person name="Demange N."/>
            <person name="Orjeda G."/>
            <person name="Samain S."/>
            <person name="Cattolico L."/>
            <person name="Pelletier E."/>
            <person name="Couloux A."/>
            <person name="Segurens B."/>
            <person name="Wincker P."/>
            <person name="D'Hont A."/>
            <person name="Scarpelli C."/>
            <person name="Weissenbach J."/>
            <person name="Salanoubat M."/>
            <person name="Quetier F."/>
            <person name="Yu Y."/>
            <person name="Kim H.R."/>
            <person name="Rambo T."/>
            <person name="Currie J."/>
            <person name="Collura K."/>
            <person name="Luo M."/>
            <person name="Yang T."/>
            <person name="Ammiraju J.S.S."/>
            <person name="Engler F."/>
            <person name="Soderlund C."/>
            <person name="Wing R.A."/>
            <person name="Palmer L.E."/>
            <person name="de la Bastide M."/>
            <person name="Spiegel L."/>
            <person name="Nascimento L."/>
            <person name="Zutavern T."/>
            <person name="O'Shaughnessy A."/>
            <person name="Dike S."/>
            <person name="Dedhia N."/>
            <person name="Preston R."/>
            <person name="Balija V."/>
            <person name="McCombie W.R."/>
            <person name="Chow T."/>
            <person name="Chen H."/>
            <person name="Chung M."/>
            <person name="Chen C."/>
            <person name="Shaw J."/>
            <person name="Wu H."/>
            <person name="Hsiao K."/>
            <person name="Chao Y."/>
            <person name="Chu M."/>
            <person name="Cheng C."/>
            <person name="Hour A."/>
            <person name="Lee P."/>
            <person name="Lin S."/>
            <person name="Lin Y."/>
            <person name="Liou J."/>
            <person name="Liu S."/>
            <person name="Hsing Y."/>
            <person name="Raghuvanshi S."/>
            <person name="Mohanty A."/>
            <person name="Bharti A.K."/>
            <person name="Gaur A."/>
            <person name="Gupta V."/>
            <person name="Kumar D."/>
            <person name="Ravi V."/>
            <person name="Vij S."/>
            <person name="Kapur A."/>
            <person name="Khurana P."/>
            <person name="Khurana P."/>
            <person name="Khurana J.P."/>
            <person name="Tyagi A.K."/>
            <person name="Gaikwad K."/>
            <person name="Singh A."/>
            <person name="Dalal V."/>
            <person name="Srivastava S."/>
            <person name="Dixit A."/>
            <person name="Pal A.K."/>
            <person name="Ghazi I.A."/>
            <person name="Yadav M."/>
            <person name="Pandit A."/>
            <person name="Bhargava A."/>
            <person name="Sureshbabu K."/>
            <person name="Batra K."/>
            <person name="Sharma T.R."/>
            <person name="Mohapatra T."/>
            <person name="Singh N.K."/>
            <person name="Messing J."/>
            <person name="Nelson A.B."/>
            <person name="Fuks G."/>
            <person name="Kavchok S."/>
            <person name="Keizer G."/>
            <person name="Linton E."/>
            <person name="Llaca V."/>
            <person name="Song R."/>
            <person name="Tanyolac B."/>
            <person name="Young S."/>
            <person name="Ho-Il K."/>
            <person name="Hahn J.H."/>
            <person name="Sangsakoo G."/>
            <person name="Vanavichit A."/>
            <person name="de Mattos Luiz.A.T."/>
            <person name="Zimmer P.D."/>
            <person name="Malone G."/>
            <person name="Dellagostin O."/>
            <person name="de Oliveira A.C."/>
            <person name="Bevan M."/>
            <person name="Bancroft I."/>
            <person name="Minx P."/>
            <person name="Cordum H."/>
            <person name="Wilson R."/>
            <person name="Cheng Z."/>
            <person name="Jin W."/>
            <person name="Jiang J."/>
            <person name="Leong S.A."/>
            <person name="Iwama H."/>
            <person name="Gojobori T."/>
            <person name="Itoh T."/>
            <person name="Niimura Y."/>
            <person name="Fujii Y."/>
            <person name="Habara T."/>
            <person name="Sakai H."/>
            <person name="Sato Y."/>
            <person name="Wilson G."/>
            <person name="Kumar K."/>
            <person name="McCouch S."/>
            <person name="Juretic N."/>
            <person name="Hoen D."/>
            <person name="Wright S."/>
            <person name="Bruskiewich R."/>
            <person name="Bureau T."/>
            <person name="Miyao A."/>
            <person name="Hirochika H."/>
            <person name="Nishikawa T."/>
            <person name="Kadowaki K."/>
            <person name="Sugiura M."/>
            <person name="Burr B."/>
            <person name="Sasaki T."/>
        </authorList>
    </citation>
    <scope>NUCLEOTIDE SEQUENCE [LARGE SCALE GENOMIC DNA]</scope>
    <source>
        <strain evidence="4">cv. Nipponbare</strain>
    </source>
</reference>
<dbReference type="KEGG" id="dosa:Os05g0263200"/>
<organism evidence="3 4">
    <name type="scientific">Oryza sativa subsp. japonica</name>
    <name type="common">Rice</name>
    <dbReference type="NCBI Taxonomy" id="39947"/>
    <lineage>
        <taxon>Eukaryota</taxon>
        <taxon>Viridiplantae</taxon>
        <taxon>Streptophyta</taxon>
        <taxon>Embryophyta</taxon>
        <taxon>Tracheophyta</taxon>
        <taxon>Spermatophyta</taxon>
        <taxon>Magnoliopsida</taxon>
        <taxon>Liliopsida</taxon>
        <taxon>Poales</taxon>
        <taxon>Poaceae</taxon>
        <taxon>BOP clade</taxon>
        <taxon>Oryzoideae</taxon>
        <taxon>Oryzeae</taxon>
        <taxon>Oryzinae</taxon>
        <taxon>Oryza</taxon>
        <taxon>Oryza sativa</taxon>
    </lineage>
</organism>
<dbReference type="InterPro" id="IPR005162">
    <property type="entry name" value="Retrotrans_gag_dom"/>
</dbReference>
<evidence type="ECO:0000259" key="2">
    <source>
        <dbReference type="Pfam" id="PF03732"/>
    </source>
</evidence>
<feature type="compositionally biased region" description="Polar residues" evidence="1">
    <location>
        <begin position="183"/>
        <end position="206"/>
    </location>
</feature>
<accession>C7J2F9</accession>
<dbReference type="EMBL" id="AP008211">
    <property type="protein sequence ID" value="BAH93036.1"/>
    <property type="molecule type" value="Genomic_DNA"/>
</dbReference>
<proteinExistence type="predicted"/>
<dbReference type="AlphaFoldDB" id="C7J2F9"/>